<dbReference type="EMBL" id="CP042806">
    <property type="protein sequence ID" value="QEE26580.1"/>
    <property type="molecule type" value="Genomic_DNA"/>
</dbReference>
<dbReference type="AlphaFoldDB" id="A0A5B9E7I7"/>
<dbReference type="CDD" id="cd01949">
    <property type="entry name" value="GGDEF"/>
    <property type="match status" value="1"/>
</dbReference>
<dbReference type="OrthoDB" id="101222at2"/>
<dbReference type="InterPro" id="IPR000160">
    <property type="entry name" value="GGDEF_dom"/>
</dbReference>
<dbReference type="InterPro" id="IPR029787">
    <property type="entry name" value="Nucleotide_cyclase"/>
</dbReference>
<evidence type="ECO:0000259" key="3">
    <source>
        <dbReference type="PROSITE" id="PS50887"/>
    </source>
</evidence>
<dbReference type="Pfam" id="PF00990">
    <property type="entry name" value="GGDEF"/>
    <property type="match status" value="1"/>
</dbReference>
<dbReference type="Pfam" id="PF00563">
    <property type="entry name" value="EAL"/>
    <property type="match status" value="1"/>
</dbReference>
<dbReference type="KEGG" id="talb:FTW19_00295"/>
<proteinExistence type="predicted"/>
<dbReference type="Gene3D" id="3.30.70.270">
    <property type="match status" value="1"/>
</dbReference>
<dbReference type="NCBIfam" id="TIGR00254">
    <property type="entry name" value="GGDEF"/>
    <property type="match status" value="1"/>
</dbReference>
<evidence type="ECO:0000313" key="4">
    <source>
        <dbReference type="EMBL" id="QEE26580.1"/>
    </source>
</evidence>
<dbReference type="InterPro" id="IPR052155">
    <property type="entry name" value="Biofilm_reg_signaling"/>
</dbReference>
<name>A0A5B9E7I7_9BACT</name>
<accession>A0A5B9E7I7</accession>
<organism evidence="4 5">
    <name type="scientific">Terriglobus albidus</name>
    <dbReference type="NCBI Taxonomy" id="1592106"/>
    <lineage>
        <taxon>Bacteria</taxon>
        <taxon>Pseudomonadati</taxon>
        <taxon>Acidobacteriota</taxon>
        <taxon>Terriglobia</taxon>
        <taxon>Terriglobales</taxon>
        <taxon>Acidobacteriaceae</taxon>
        <taxon>Terriglobus</taxon>
    </lineage>
</organism>
<feature type="domain" description="GGDEF" evidence="3">
    <location>
        <begin position="142"/>
        <end position="275"/>
    </location>
</feature>
<sequence length="541" mass="59520">MPENPSTTTMLFWAVLVLATLLLACWLLRLSARRADLTPQRRQFLAAIGGALLACAIWSLYHLTSFSPAGSFGTRHPAIMLGVSLVVAMVGCGLAVGNVALLIDKQASSKASSGIDALTGLQTRSQLEISIRNSIRRCGPDGRFAVALVDLDRFKGVNDTLGHEVGDLILRQTAQRLRTVVGQRETLARISSDEFLAVLPKIEQEGALSAICRKILHAVSEPLTVGSHKIHITSSIGVAVYPDDGADVSTLLRKVDTALDRAKAAGRGDFRIFNPEVDKALLERLALENDLRHALGRNEFLLAYQPEFDLQTGEVVSMEALLRWRRPTGEFISPAKFIPVAEETGVIVPLSQWVLETACRELKDLRSTLEYSPRFAVNLSPRQFQQDNLVEMIVSTLEKYEVAPGNLELEITEGSLMDDPEKAAFSLHLLRQHGIATAIDDFGTGYSSLSYLRRFPIDKLKMDRAFVTDIQVDKDSAALAESILRMAHQLGLKVVAEGVELPEQLDLLRHLRCDAAQGFLLARPMFLPELTGFLLDHQEKG</sequence>
<dbReference type="Proteomes" id="UP000321820">
    <property type="component" value="Chromosome"/>
</dbReference>
<dbReference type="PANTHER" id="PTHR44757:SF2">
    <property type="entry name" value="BIOFILM ARCHITECTURE MAINTENANCE PROTEIN MBAA"/>
    <property type="match status" value="1"/>
</dbReference>
<feature type="transmembrane region" description="Helical" evidence="1">
    <location>
        <begin position="12"/>
        <end position="32"/>
    </location>
</feature>
<feature type="transmembrane region" description="Helical" evidence="1">
    <location>
        <begin position="81"/>
        <end position="103"/>
    </location>
</feature>
<keyword evidence="1" id="KW-0472">Membrane</keyword>
<dbReference type="RefSeq" id="WP_147645718.1">
    <property type="nucleotide sequence ID" value="NZ_CP042806.1"/>
</dbReference>
<dbReference type="SUPFAM" id="SSF55073">
    <property type="entry name" value="Nucleotide cyclase"/>
    <property type="match status" value="1"/>
</dbReference>
<feature type="transmembrane region" description="Helical" evidence="1">
    <location>
        <begin position="44"/>
        <end position="61"/>
    </location>
</feature>
<gene>
    <name evidence="4" type="ORF">FTW19_00295</name>
</gene>
<keyword evidence="5" id="KW-1185">Reference proteome</keyword>
<evidence type="ECO:0000256" key="1">
    <source>
        <dbReference type="SAM" id="Phobius"/>
    </source>
</evidence>
<protein>
    <submittedName>
        <fullName evidence="4">Bifunctional diguanylate cyclase/phosphodiesterase</fullName>
    </submittedName>
</protein>
<dbReference type="InterPro" id="IPR001633">
    <property type="entry name" value="EAL_dom"/>
</dbReference>
<evidence type="ECO:0000313" key="5">
    <source>
        <dbReference type="Proteomes" id="UP000321820"/>
    </source>
</evidence>
<dbReference type="Gene3D" id="3.20.20.450">
    <property type="entry name" value="EAL domain"/>
    <property type="match status" value="1"/>
</dbReference>
<dbReference type="PANTHER" id="PTHR44757">
    <property type="entry name" value="DIGUANYLATE CYCLASE DGCP"/>
    <property type="match status" value="1"/>
</dbReference>
<keyword evidence="1" id="KW-0812">Transmembrane</keyword>
<dbReference type="SUPFAM" id="SSF141868">
    <property type="entry name" value="EAL domain-like"/>
    <property type="match status" value="1"/>
</dbReference>
<dbReference type="InterPro" id="IPR043128">
    <property type="entry name" value="Rev_trsase/Diguanyl_cyclase"/>
</dbReference>
<dbReference type="CDD" id="cd01948">
    <property type="entry name" value="EAL"/>
    <property type="match status" value="1"/>
</dbReference>
<dbReference type="SMART" id="SM00052">
    <property type="entry name" value="EAL"/>
    <property type="match status" value="1"/>
</dbReference>
<dbReference type="FunFam" id="3.20.20.450:FF:000001">
    <property type="entry name" value="Cyclic di-GMP phosphodiesterase yahA"/>
    <property type="match status" value="1"/>
</dbReference>
<keyword evidence="1" id="KW-1133">Transmembrane helix</keyword>
<dbReference type="SMART" id="SM00267">
    <property type="entry name" value="GGDEF"/>
    <property type="match status" value="1"/>
</dbReference>
<dbReference type="InterPro" id="IPR035919">
    <property type="entry name" value="EAL_sf"/>
</dbReference>
<reference evidence="4 5" key="1">
    <citation type="submission" date="2019-08" db="EMBL/GenBank/DDBJ databases">
        <title>Complete genome sequence of Terriglobus albidus strain ORNL.</title>
        <authorList>
            <person name="Podar M."/>
        </authorList>
    </citation>
    <scope>NUCLEOTIDE SEQUENCE [LARGE SCALE GENOMIC DNA]</scope>
    <source>
        <strain evidence="4 5">ORNL</strain>
    </source>
</reference>
<dbReference type="PROSITE" id="PS50887">
    <property type="entry name" value="GGDEF"/>
    <property type="match status" value="1"/>
</dbReference>
<evidence type="ECO:0000259" key="2">
    <source>
        <dbReference type="PROSITE" id="PS50883"/>
    </source>
</evidence>
<feature type="domain" description="EAL" evidence="2">
    <location>
        <begin position="284"/>
        <end position="538"/>
    </location>
</feature>
<dbReference type="PROSITE" id="PS50883">
    <property type="entry name" value="EAL"/>
    <property type="match status" value="1"/>
</dbReference>